<feature type="domain" description="Integrase catalytic" evidence="1">
    <location>
        <begin position="110"/>
        <end position="298"/>
    </location>
</feature>
<evidence type="ECO:0000259" key="1">
    <source>
        <dbReference type="PROSITE" id="PS50994"/>
    </source>
</evidence>
<dbReference type="Pfam" id="PF13683">
    <property type="entry name" value="rve_3"/>
    <property type="match status" value="1"/>
</dbReference>
<dbReference type="SUPFAM" id="SSF53098">
    <property type="entry name" value="Ribonuclease H-like"/>
    <property type="match status" value="1"/>
</dbReference>
<dbReference type="PROSITE" id="PS50994">
    <property type="entry name" value="INTEGRASE"/>
    <property type="match status" value="1"/>
</dbReference>
<dbReference type="InterPro" id="IPR036397">
    <property type="entry name" value="RNaseH_sf"/>
</dbReference>
<proteinExistence type="predicted"/>
<sequence length="307" mass="37070">MLQKLHKNAKTNYAIRQEIQSSLQPVAFLARKFNLSWLTVKKWKKRESLEDKSSRPEKLRISLTQKQEDLILFERKKFKKSIEEIYLTLETVIPNLYPVKIYRCLVRYGLSILPSELVKAEKQIKRFRKYALGFLHIDTLYTPKINGKRWYIFTCIDRVSKIAYLWITDRKTKEMGAQFLKMVLTFYPYQINYILTDNELEFCYKALYRKTKKVHPFVKICRINKIQHRTIKFRHPWTNGMVERFNGKVKNKVIRRYLFKNEANLKLKLIIYLNMYNFDVKLKQLGYRTPADYLKQTKNISIQRIVT</sequence>
<dbReference type="GO" id="GO:0015074">
    <property type="term" value="P:DNA integration"/>
    <property type="evidence" value="ECO:0007669"/>
    <property type="project" value="InterPro"/>
</dbReference>
<evidence type="ECO:0000313" key="2">
    <source>
        <dbReference type="EMBL" id="OIO13333.1"/>
    </source>
</evidence>
<dbReference type="InterPro" id="IPR012337">
    <property type="entry name" value="RNaseH-like_sf"/>
</dbReference>
<dbReference type="Proteomes" id="UP000183120">
    <property type="component" value="Unassembled WGS sequence"/>
</dbReference>
<reference evidence="2 3" key="1">
    <citation type="journal article" date="2016" name="Environ. Microbiol.">
        <title>Genomic resolution of a cold subsurface aquifer community provides metabolic insights for novel microbes adapted to high CO concentrations.</title>
        <authorList>
            <person name="Probst A.J."/>
            <person name="Castelle C.J."/>
            <person name="Singh A."/>
            <person name="Brown C.T."/>
            <person name="Anantharaman K."/>
            <person name="Sharon I."/>
            <person name="Hug L.A."/>
            <person name="Burstein D."/>
            <person name="Emerson J.B."/>
            <person name="Thomas B.C."/>
            <person name="Banfield J.F."/>
        </authorList>
    </citation>
    <scope>NUCLEOTIDE SEQUENCE [LARGE SCALE GENOMIC DNA]</scope>
    <source>
        <strain evidence="2">CG1_02_37_22</strain>
    </source>
</reference>
<gene>
    <name evidence="2" type="ORF">AUJ73_03875</name>
</gene>
<dbReference type="InterPro" id="IPR001584">
    <property type="entry name" value="Integrase_cat-core"/>
</dbReference>
<dbReference type="AlphaFoldDB" id="A0A1J4TRS3"/>
<dbReference type="STRING" id="1805209.AUJ73_03875"/>
<dbReference type="GO" id="GO:0003676">
    <property type="term" value="F:nucleic acid binding"/>
    <property type="evidence" value="ECO:0007669"/>
    <property type="project" value="InterPro"/>
</dbReference>
<comment type="caution">
    <text evidence="2">The sequence shown here is derived from an EMBL/GenBank/DDBJ whole genome shotgun (WGS) entry which is preliminary data.</text>
</comment>
<organism evidence="2 3">
    <name type="scientific">Candidatus Gottesmanbacteria bacterium CG1_02_37_22</name>
    <dbReference type="NCBI Taxonomy" id="1805209"/>
    <lineage>
        <taxon>Bacteria</taxon>
        <taxon>Candidatus Gottesmaniibacteriota</taxon>
    </lineage>
</organism>
<dbReference type="Gene3D" id="3.30.420.10">
    <property type="entry name" value="Ribonuclease H-like superfamily/Ribonuclease H"/>
    <property type="match status" value="1"/>
</dbReference>
<dbReference type="EMBL" id="MNUY01000061">
    <property type="protein sequence ID" value="OIO13333.1"/>
    <property type="molecule type" value="Genomic_DNA"/>
</dbReference>
<accession>A0A1J4TRS3</accession>
<evidence type="ECO:0000313" key="3">
    <source>
        <dbReference type="Proteomes" id="UP000183120"/>
    </source>
</evidence>
<protein>
    <recommendedName>
        <fullName evidence="1">Integrase catalytic domain-containing protein</fullName>
    </recommendedName>
</protein>
<name>A0A1J4TRS3_9BACT</name>